<keyword evidence="1" id="KW-1133">Transmembrane helix</keyword>
<keyword evidence="1" id="KW-0812">Transmembrane</keyword>
<feature type="transmembrane region" description="Helical" evidence="1">
    <location>
        <begin position="41"/>
        <end position="61"/>
    </location>
</feature>
<protein>
    <submittedName>
        <fullName evidence="2">Uncharacterized protein</fullName>
    </submittedName>
</protein>
<dbReference type="Proteomes" id="UP000070069">
    <property type="component" value="Unassembled WGS sequence"/>
</dbReference>
<keyword evidence="1" id="KW-0472">Membrane</keyword>
<feature type="transmembrane region" description="Helical" evidence="1">
    <location>
        <begin position="67"/>
        <end position="89"/>
    </location>
</feature>
<dbReference type="PATRIC" id="fig|203274.3.peg.298"/>
<reference evidence="2 3" key="1">
    <citation type="submission" date="2016-02" db="EMBL/GenBank/DDBJ databases">
        <title>A draft genome sequence of Candidatus Phytoplasma oryzae strain Mbita1, the causative agent of Napier Grass stunt disease in Kenya.</title>
        <authorList>
            <person name="Fischer A."/>
            <person name="Santa-Cruz I."/>
            <person name="Wambua L."/>
            <person name="Olds C."/>
            <person name="Midega C."/>
            <person name="Dickinson M."/>
            <person name="Kawicha P."/>
            <person name="Khan Z."/>
            <person name="Masiga D."/>
            <person name="Jores J."/>
            <person name="Bernd S."/>
        </authorList>
    </citation>
    <scope>NUCLEOTIDE SEQUENCE [LARGE SCALE GENOMIC DNA]</scope>
    <source>
        <strain evidence="2">Mbita1</strain>
    </source>
</reference>
<proteinExistence type="predicted"/>
<dbReference type="AlphaFoldDB" id="A0A139JQ97"/>
<accession>A0A139JQ97</accession>
<sequence length="130" mass="15680">MEFDFQKLFKSFSSFILSYFKLVLKLFNFKDLGFFELIRTAVIVIVMAYLLGLLLRLLYVLKAFDPFIKLFCFLALIIFDLFALPFHFLKRKSLVKKNISSNKRQYTDYEKAVYWRKKYLDLLSRKRGNK</sequence>
<name>A0A139JQ97_9MOLU</name>
<dbReference type="RefSeq" id="WP_066540759.1">
    <property type="nucleotide sequence ID" value="NZ_LTBM01000023.1"/>
</dbReference>
<evidence type="ECO:0000313" key="2">
    <source>
        <dbReference type="EMBL" id="KXT29034.1"/>
    </source>
</evidence>
<comment type="caution">
    <text evidence="2">The sequence shown here is derived from an EMBL/GenBank/DDBJ whole genome shotgun (WGS) entry which is preliminary data.</text>
</comment>
<evidence type="ECO:0000313" key="3">
    <source>
        <dbReference type="Proteomes" id="UP000070069"/>
    </source>
</evidence>
<dbReference type="EMBL" id="LTBM01000023">
    <property type="protein sequence ID" value="KXT29034.1"/>
    <property type="molecule type" value="Genomic_DNA"/>
</dbReference>
<evidence type="ECO:0000256" key="1">
    <source>
        <dbReference type="SAM" id="Phobius"/>
    </source>
</evidence>
<gene>
    <name evidence="2" type="ORF">AXA84_0448</name>
</gene>
<organism evidence="2 3">
    <name type="scientific">Candidatus Phytoplasma oryzae</name>
    <dbReference type="NCBI Taxonomy" id="203274"/>
    <lineage>
        <taxon>Bacteria</taxon>
        <taxon>Bacillati</taxon>
        <taxon>Mycoplasmatota</taxon>
        <taxon>Mollicutes</taxon>
        <taxon>Acholeplasmatales</taxon>
        <taxon>Acholeplasmataceae</taxon>
        <taxon>Candidatus Phytoplasma</taxon>
        <taxon>16SrXI (Rice yellow dwarf group)</taxon>
    </lineage>
</organism>